<dbReference type="NCBIfam" id="TIGR01467">
    <property type="entry name" value="cobI_cbiL"/>
    <property type="match status" value="1"/>
</dbReference>
<evidence type="ECO:0000256" key="2">
    <source>
        <dbReference type="ARBA" id="ARBA00005879"/>
    </source>
</evidence>
<protein>
    <submittedName>
        <fullName evidence="9">Precorrin-2 C(20)-methyltransferase</fullName>
        <ecNumber evidence="9">2.1.1.130</ecNumber>
    </submittedName>
</protein>
<feature type="domain" description="Tetrapyrrole methylase" evidence="8">
    <location>
        <begin position="4"/>
        <end position="190"/>
    </location>
</feature>
<keyword evidence="5 9" id="KW-0808">Transferase</keyword>
<dbReference type="PANTHER" id="PTHR43467">
    <property type="entry name" value="COBALT-PRECORRIN-2 C(20)-METHYLTRANSFERASE"/>
    <property type="match status" value="1"/>
</dbReference>
<name>A0A662D829_UNCAE</name>
<dbReference type="Gene3D" id="3.30.950.10">
    <property type="entry name" value="Methyltransferase, Cobalt-precorrin-4 Transmethylase, Domain 2"/>
    <property type="match status" value="1"/>
</dbReference>
<dbReference type="InterPro" id="IPR000878">
    <property type="entry name" value="4pyrrol_Mease"/>
</dbReference>
<proteinExistence type="inferred from homology"/>
<reference evidence="9 10" key="1">
    <citation type="submission" date="2018-06" db="EMBL/GenBank/DDBJ databases">
        <title>Extensive metabolic versatility and redundancy in microbially diverse, dynamic hydrothermal sediments.</title>
        <authorList>
            <person name="Dombrowski N."/>
            <person name="Teske A."/>
            <person name="Baker B.J."/>
        </authorList>
    </citation>
    <scope>NUCLEOTIDE SEQUENCE [LARGE SCALE GENOMIC DNA]</scope>
    <source>
        <strain evidence="9">B19_G9</strain>
    </source>
</reference>
<keyword evidence="6" id="KW-0949">S-adenosyl-L-methionine</keyword>
<dbReference type="EMBL" id="QMQB01000230">
    <property type="protein sequence ID" value="RLE11585.1"/>
    <property type="molecule type" value="Genomic_DNA"/>
</dbReference>
<evidence type="ECO:0000256" key="5">
    <source>
        <dbReference type="ARBA" id="ARBA00022679"/>
    </source>
</evidence>
<dbReference type="PIRSF" id="PIRSF036427">
    <property type="entry name" value="Precrrn-2_mtase"/>
    <property type="match status" value="1"/>
</dbReference>
<dbReference type="InterPro" id="IPR014777">
    <property type="entry name" value="4pyrrole_Mease_sub1"/>
</dbReference>
<dbReference type="PANTHER" id="PTHR43467:SF2">
    <property type="entry name" value="COBALT-PRECORRIN-2 C(20)-METHYLTRANSFERASE"/>
    <property type="match status" value="1"/>
</dbReference>
<gene>
    <name evidence="9" type="primary">cobI</name>
    <name evidence="9" type="ORF">DRI96_05945</name>
</gene>
<evidence type="ECO:0000256" key="6">
    <source>
        <dbReference type="ARBA" id="ARBA00022691"/>
    </source>
</evidence>
<comment type="pathway">
    <text evidence="1">Cofactor biosynthesis; adenosylcobalamin biosynthesis.</text>
</comment>
<dbReference type="EC" id="2.1.1.130" evidence="9"/>
<comment type="caution">
    <text evidence="9">The sequence shown here is derived from an EMBL/GenBank/DDBJ whole genome shotgun (WGS) entry which is preliminary data.</text>
</comment>
<evidence type="ECO:0000256" key="4">
    <source>
        <dbReference type="ARBA" id="ARBA00022603"/>
    </source>
</evidence>
<dbReference type="InterPro" id="IPR006364">
    <property type="entry name" value="CobI/CbiL/CobIJ_dom"/>
</dbReference>
<dbReference type="CDD" id="cd11645">
    <property type="entry name" value="Precorrin_2_C20_MT"/>
    <property type="match status" value="1"/>
</dbReference>
<keyword evidence="4 9" id="KW-0489">Methyltransferase</keyword>
<comment type="similarity">
    <text evidence="2 7">Belongs to the precorrin methyltransferase family.</text>
</comment>
<dbReference type="InterPro" id="IPR035996">
    <property type="entry name" value="4pyrrol_Methylase_sf"/>
</dbReference>
<dbReference type="GO" id="GO:0030788">
    <property type="term" value="F:precorrin-2 C20-methyltransferase activity"/>
    <property type="evidence" value="ECO:0007669"/>
    <property type="project" value="UniProtKB-EC"/>
</dbReference>
<dbReference type="SUPFAM" id="SSF53790">
    <property type="entry name" value="Tetrapyrrole methylase"/>
    <property type="match status" value="1"/>
</dbReference>
<dbReference type="Proteomes" id="UP000267654">
    <property type="component" value="Unassembled WGS sequence"/>
</dbReference>
<evidence type="ECO:0000313" key="10">
    <source>
        <dbReference type="Proteomes" id="UP000267654"/>
    </source>
</evidence>
<dbReference type="AlphaFoldDB" id="A0A662D829"/>
<dbReference type="UniPathway" id="UPA00148"/>
<dbReference type="Pfam" id="PF00590">
    <property type="entry name" value="TP_methylase"/>
    <property type="match status" value="1"/>
</dbReference>
<evidence type="ECO:0000256" key="1">
    <source>
        <dbReference type="ARBA" id="ARBA00004953"/>
    </source>
</evidence>
<evidence type="ECO:0000313" key="9">
    <source>
        <dbReference type="EMBL" id="RLE11585.1"/>
    </source>
</evidence>
<evidence type="ECO:0000259" key="8">
    <source>
        <dbReference type="Pfam" id="PF00590"/>
    </source>
</evidence>
<accession>A0A662D829</accession>
<dbReference type="GO" id="GO:0009236">
    <property type="term" value="P:cobalamin biosynthetic process"/>
    <property type="evidence" value="ECO:0007669"/>
    <property type="project" value="UniProtKB-UniRule"/>
</dbReference>
<dbReference type="GO" id="GO:0032259">
    <property type="term" value="P:methylation"/>
    <property type="evidence" value="ECO:0007669"/>
    <property type="project" value="UniProtKB-KW"/>
</dbReference>
<organism evidence="9 10">
    <name type="scientific">Aerophobetes bacterium</name>
    <dbReference type="NCBI Taxonomy" id="2030807"/>
    <lineage>
        <taxon>Bacteria</taxon>
        <taxon>Candidatus Aerophobota</taxon>
    </lineage>
</organism>
<keyword evidence="3" id="KW-0169">Cobalamin biosynthesis</keyword>
<dbReference type="InterPro" id="IPR012382">
    <property type="entry name" value="CobI/CbiL"/>
</dbReference>
<dbReference type="Gene3D" id="3.40.1010.10">
    <property type="entry name" value="Cobalt-precorrin-4 Transmethylase, Domain 1"/>
    <property type="match status" value="1"/>
</dbReference>
<evidence type="ECO:0000256" key="7">
    <source>
        <dbReference type="PIRNR" id="PIRNR036427"/>
    </source>
</evidence>
<sequence length="213" mass="24018">MLIKVDIILVPKASKNKGSLAQHILERVLPEKRHLEQLIFPMTRDKKTLKKFWNEAAEKVIKIIDQGKQVAFVTIGDPFIYSTYSYLLKCVKSKRPDIPVETIPGISAMNLVASLVETPLVEGNEKLALLPLPEDLDRLKEIFCKFDTTVLMKIGKRLRPLIAFLKKMGLENSAFFVSHAGYPDQYIAKGVSYLSEEASGYLSVLIVKRKGEV</sequence>
<dbReference type="InterPro" id="IPR014776">
    <property type="entry name" value="4pyrrole_Mease_sub2"/>
</dbReference>
<evidence type="ECO:0000256" key="3">
    <source>
        <dbReference type="ARBA" id="ARBA00022573"/>
    </source>
</evidence>